<evidence type="ECO:0000313" key="2">
    <source>
        <dbReference type="Proteomes" id="UP000005237"/>
    </source>
</evidence>
<sequence length="145" mass="16178">MDDMEMQMNRRTWTALLEMGGILGDDEHERQLPSQKTPTAGGAAKSASTIFRVGCTLRARNWRVGMPYPRNKTRLGCISLVNTELESTIELSDRESNSNTLAMKLMVDGMRIEDSTPCYSADLRSLKFLSSVAHRIHAKSSISLI</sequence>
<name>A0A8R1EDL3_CAEJA</name>
<reference evidence="1" key="2">
    <citation type="submission" date="2022-06" db="UniProtKB">
        <authorList>
            <consortium name="EnsemblMetazoa"/>
        </authorList>
    </citation>
    <scope>IDENTIFICATION</scope>
    <source>
        <strain evidence="1">DF5081</strain>
    </source>
</reference>
<dbReference type="EnsemblMetazoa" id="CJA32697.1">
    <property type="protein sequence ID" value="CJA32697.1"/>
    <property type="gene ID" value="WBGene00208544"/>
</dbReference>
<evidence type="ECO:0000313" key="1">
    <source>
        <dbReference type="EnsemblMetazoa" id="CJA32697.1"/>
    </source>
</evidence>
<protein>
    <submittedName>
        <fullName evidence="1">Uncharacterized protein</fullName>
    </submittedName>
</protein>
<proteinExistence type="predicted"/>
<accession>A0A8R1EDL3</accession>
<reference evidence="2" key="1">
    <citation type="submission" date="2010-08" db="EMBL/GenBank/DDBJ databases">
        <authorList>
            <consortium name="Caenorhabditis japonica Sequencing Consortium"/>
            <person name="Wilson R.K."/>
        </authorList>
    </citation>
    <scope>NUCLEOTIDE SEQUENCE [LARGE SCALE GENOMIC DNA]</scope>
    <source>
        <strain evidence="2">DF5081</strain>
    </source>
</reference>
<dbReference type="Proteomes" id="UP000005237">
    <property type="component" value="Unassembled WGS sequence"/>
</dbReference>
<organism evidence="1 2">
    <name type="scientific">Caenorhabditis japonica</name>
    <dbReference type="NCBI Taxonomy" id="281687"/>
    <lineage>
        <taxon>Eukaryota</taxon>
        <taxon>Metazoa</taxon>
        <taxon>Ecdysozoa</taxon>
        <taxon>Nematoda</taxon>
        <taxon>Chromadorea</taxon>
        <taxon>Rhabditida</taxon>
        <taxon>Rhabditina</taxon>
        <taxon>Rhabditomorpha</taxon>
        <taxon>Rhabditoidea</taxon>
        <taxon>Rhabditidae</taxon>
        <taxon>Peloderinae</taxon>
        <taxon>Caenorhabditis</taxon>
    </lineage>
</organism>
<dbReference type="AlphaFoldDB" id="A0A8R1EDL3"/>
<keyword evidence="2" id="KW-1185">Reference proteome</keyword>